<feature type="active site" description="Nucleophile" evidence="4">
    <location>
        <position position="83"/>
    </location>
</feature>
<proteinExistence type="inferred from homology"/>
<dbReference type="GO" id="GO:0008660">
    <property type="term" value="F:1-aminocyclopropane-1-carboxylate deaminase activity"/>
    <property type="evidence" value="ECO:0007669"/>
    <property type="project" value="UniProtKB-EC"/>
</dbReference>
<dbReference type="InterPro" id="IPR036052">
    <property type="entry name" value="TrpB-like_PALP_sf"/>
</dbReference>
<dbReference type="EC" id="3.5.99.7" evidence="7"/>
<feature type="modified residue" description="N6-(pyridoxal phosphate)lysine" evidence="5">
    <location>
        <position position="56"/>
    </location>
</feature>
<dbReference type="GO" id="GO:1901605">
    <property type="term" value="P:alpha-amino acid metabolic process"/>
    <property type="evidence" value="ECO:0007669"/>
    <property type="project" value="UniProtKB-ARBA"/>
</dbReference>
<dbReference type="EMBL" id="UWJD01000001">
    <property type="protein sequence ID" value="VCT83272.1"/>
    <property type="molecule type" value="Genomic_DNA"/>
</dbReference>
<dbReference type="AlphaFoldDB" id="A0A2A7MEC5"/>
<dbReference type="SUPFAM" id="SSF53686">
    <property type="entry name" value="Tryptophan synthase beta subunit-like PLP-dependent enzymes"/>
    <property type="match status" value="1"/>
</dbReference>
<dbReference type="Proteomes" id="UP000220840">
    <property type="component" value="Unassembled WGS sequence"/>
</dbReference>
<evidence type="ECO:0000313" key="9">
    <source>
        <dbReference type="EMBL" id="VCT83272.1"/>
    </source>
</evidence>
<dbReference type="EC" id="4.4.1.25" evidence="9"/>
<dbReference type="InterPro" id="IPR027278">
    <property type="entry name" value="ACCD_DCysDesulf"/>
</dbReference>
<evidence type="ECO:0000313" key="11">
    <source>
        <dbReference type="Proteomes" id="UP000431451"/>
    </source>
</evidence>
<dbReference type="Gene3D" id="3.40.50.1100">
    <property type="match status" value="2"/>
</dbReference>
<dbReference type="OrthoDB" id="9801249at2"/>
<evidence type="ECO:0000313" key="8">
    <source>
        <dbReference type="EMBL" id="PEG29910.1"/>
    </source>
</evidence>
<dbReference type="STRING" id="137838.GCA_001458595_01187"/>
<protein>
    <submittedName>
        <fullName evidence="7">1-aminocyclopropane-1-carboxylate deaminase AcdS</fullName>
        <ecNumber evidence="7">3.5.99.7</ecNumber>
    </submittedName>
    <submittedName>
        <fullName evidence="8">D-cysteine desulfhydrase family protein</fullName>
    </submittedName>
    <submittedName>
        <fullName evidence="9">L-cysteate sulfo-lyase</fullName>
        <ecNumber evidence="9">4.4.1.25</ecNumber>
    </submittedName>
</protein>
<gene>
    <name evidence="9" type="primary">cuyA</name>
    <name evidence="7" type="ORF">CNEO_44838</name>
    <name evidence="9" type="ORF">CNEONATNEC25_00867</name>
    <name evidence="8" type="ORF">CQ394_14785</name>
</gene>
<reference evidence="8 10" key="1">
    <citation type="submission" date="2017-10" db="EMBL/GenBank/DDBJ databases">
        <title>Effective Description of Clostridium neonatale sp. nov. linked to necrotizing enterocolitis in neonates and a clarification of species assignable to the genus Clostridium (Prazmowski 1880) emend. Lawson and Rainey 2016.</title>
        <authorList>
            <person name="Bernard K."/>
            <person name="Burdz T."/>
            <person name="Wiebe D."/>
            <person name="Balcewich B."/>
            <person name="Alfa M."/>
            <person name="Bernier A.-M."/>
        </authorList>
    </citation>
    <scope>NUCLEOTIDE SEQUENCE [LARGE SCALE GENOMIC DNA]</scope>
    <source>
        <strain evidence="8 10">LCDC99A005</strain>
    </source>
</reference>
<dbReference type="InterPro" id="IPR001926">
    <property type="entry name" value="TrpB-like_PALP"/>
</dbReference>
<name>A0A2A7MEC5_9CLOT</name>
<dbReference type="RefSeq" id="WP_058294077.1">
    <property type="nucleotide sequence ID" value="NZ_CAKJVE010000004.1"/>
</dbReference>
<dbReference type="PIRSF" id="PIRSF006278">
    <property type="entry name" value="ACCD_DCysDesulf"/>
    <property type="match status" value="1"/>
</dbReference>
<evidence type="ECO:0000256" key="2">
    <source>
        <dbReference type="ARBA" id="ARBA00008639"/>
    </source>
</evidence>
<evidence type="ECO:0000256" key="5">
    <source>
        <dbReference type="PIRSR" id="PIRSR006278-2"/>
    </source>
</evidence>
<organism evidence="8 10">
    <name type="scientific">Clostridium neonatale</name>
    <dbReference type="NCBI Taxonomy" id="137838"/>
    <lineage>
        <taxon>Bacteria</taxon>
        <taxon>Bacillati</taxon>
        <taxon>Bacillota</taxon>
        <taxon>Clostridia</taxon>
        <taxon>Eubacteriales</taxon>
        <taxon>Clostridiaceae</taxon>
        <taxon>Clostridium</taxon>
    </lineage>
</organism>
<accession>A0A2A7MEC5</accession>
<evidence type="ECO:0000313" key="7">
    <source>
        <dbReference type="EMBL" id="CAG9710550.1"/>
    </source>
</evidence>
<keyword evidence="10" id="KW-1185">Reference proteome</keyword>
<dbReference type="Proteomes" id="UP000789738">
    <property type="component" value="Unassembled WGS sequence"/>
</dbReference>
<evidence type="ECO:0000256" key="1">
    <source>
        <dbReference type="ARBA" id="ARBA00001933"/>
    </source>
</evidence>
<dbReference type="GO" id="GO:0034011">
    <property type="term" value="F:L-cysteate sulfo-lyase activity"/>
    <property type="evidence" value="ECO:0007669"/>
    <property type="project" value="UniProtKB-EC"/>
</dbReference>
<comment type="similarity">
    <text evidence="2">Belongs to the ACC deaminase/D-cysteine desulfhydrase family.</text>
</comment>
<evidence type="ECO:0000313" key="10">
    <source>
        <dbReference type="Proteomes" id="UP000220840"/>
    </source>
</evidence>
<sequence length="339" mass="37227">MKIEELKQKLNNLARVKLGFFPTPLHKLENLSKELGVNLYLKRDDFSGMNLFGGNKIRKLEYLIGDAVSKGCEYVFTFGATQSNHAMQTATSCCRCGLKPVLYLESIVEPDENDVRSNLLLDKIMGAEIHIFEEGIDLMKEAEKQINQLESAGHKCYVVPMGGANEIGSTGFVGGYAELTEQLSKKGIEADYIFHATGTGGTLAGLVAGKKLLNSGTEIISIDVSDKDEEFYENVAKLATETIKRVGFEQIITGKDINHDLDYFGKGYEIPTELASNAIKRLARTEGILADPVYSGKAFSALIDYIERGKVKQGSNVVFWHTGGSTALFAEKEIIGDLF</sequence>
<dbReference type="EMBL" id="CAKJVE010000004">
    <property type="protein sequence ID" value="CAG9710550.1"/>
    <property type="molecule type" value="Genomic_DNA"/>
</dbReference>
<reference evidence="7" key="3">
    <citation type="submission" date="2021-10" db="EMBL/GenBank/DDBJ databases">
        <authorList>
            <person name="Mesa V."/>
        </authorList>
    </citation>
    <scope>NUCLEOTIDE SEQUENCE</scope>
    <source>
        <strain evidence="7">CC3_PB</strain>
    </source>
</reference>
<keyword evidence="3 5" id="KW-0663">Pyridoxal phosphate</keyword>
<evidence type="ECO:0000259" key="6">
    <source>
        <dbReference type="Pfam" id="PF00291"/>
    </source>
</evidence>
<evidence type="ECO:0000256" key="3">
    <source>
        <dbReference type="ARBA" id="ARBA00022898"/>
    </source>
</evidence>
<dbReference type="Proteomes" id="UP000431451">
    <property type="component" value="Unassembled WGS sequence"/>
</dbReference>
<dbReference type="PANTHER" id="PTHR43780">
    <property type="entry name" value="1-AMINOCYCLOPROPANE-1-CARBOXYLATE DEAMINASE-RELATED"/>
    <property type="match status" value="1"/>
</dbReference>
<reference evidence="9 11" key="2">
    <citation type="submission" date="2018-06" db="EMBL/GenBank/DDBJ databases">
        <authorList>
            <consortium name="IHU Genomes"/>
        </authorList>
    </citation>
    <scope>NUCLEOTIDE SEQUENCE [LARGE SCALE GENOMIC DNA]</scope>
    <source>
        <strain evidence="9 11">NEC25</strain>
    </source>
</reference>
<keyword evidence="7" id="KW-0378">Hydrolase</keyword>
<dbReference type="GO" id="GO:0019148">
    <property type="term" value="F:D-cysteine desulfhydrase activity"/>
    <property type="evidence" value="ECO:0007669"/>
    <property type="project" value="TreeGrafter"/>
</dbReference>
<comment type="cofactor">
    <cofactor evidence="1">
        <name>pyridoxal 5'-phosphate</name>
        <dbReference type="ChEBI" id="CHEBI:597326"/>
    </cofactor>
</comment>
<dbReference type="EMBL" id="PDCJ01000002">
    <property type="protein sequence ID" value="PEG29910.1"/>
    <property type="molecule type" value="Genomic_DNA"/>
</dbReference>
<evidence type="ECO:0000256" key="4">
    <source>
        <dbReference type="PIRSR" id="PIRSR006278-1"/>
    </source>
</evidence>
<dbReference type="PANTHER" id="PTHR43780:SF2">
    <property type="entry name" value="1-AMINOCYCLOPROPANE-1-CARBOXYLATE DEAMINASE-RELATED"/>
    <property type="match status" value="1"/>
</dbReference>
<dbReference type="Pfam" id="PF00291">
    <property type="entry name" value="PALP"/>
    <property type="match status" value="1"/>
</dbReference>
<keyword evidence="9" id="KW-0456">Lyase</keyword>
<feature type="domain" description="Tryptophan synthase beta chain-like PALP" evidence="6">
    <location>
        <begin position="17"/>
        <end position="323"/>
    </location>
</feature>